<evidence type="ECO:0000256" key="5">
    <source>
        <dbReference type="SAM" id="MobiDB-lite"/>
    </source>
</evidence>
<dbReference type="GeneID" id="90039873"/>
<evidence type="ECO:0000256" key="4">
    <source>
        <dbReference type="ARBA" id="ARBA00023136"/>
    </source>
</evidence>
<comment type="caution">
    <text evidence="8">The sequence shown here is derived from an EMBL/GenBank/DDBJ whole genome shotgun (WGS) entry which is preliminary data.</text>
</comment>
<protein>
    <recommendedName>
        <fullName evidence="7">Peptidase S54 rhomboid domain-containing protein</fullName>
    </recommendedName>
</protein>
<comment type="subcellular location">
    <subcellularLocation>
        <location evidence="1">Membrane</location>
        <topology evidence="1">Multi-pass membrane protein</topology>
    </subcellularLocation>
</comment>
<gene>
    <name evidence="8" type="ORF">BZA70DRAFT_292197</name>
</gene>
<dbReference type="EMBL" id="JBBJBU010000016">
    <property type="protein sequence ID" value="KAK7202685.1"/>
    <property type="molecule type" value="Genomic_DNA"/>
</dbReference>
<name>A0ABR1EYN0_9ASCO</name>
<evidence type="ECO:0000259" key="7">
    <source>
        <dbReference type="Pfam" id="PF01694"/>
    </source>
</evidence>
<dbReference type="InterPro" id="IPR035952">
    <property type="entry name" value="Rhomboid-like_sf"/>
</dbReference>
<evidence type="ECO:0000256" key="2">
    <source>
        <dbReference type="ARBA" id="ARBA00022692"/>
    </source>
</evidence>
<evidence type="ECO:0000313" key="8">
    <source>
        <dbReference type="EMBL" id="KAK7202685.1"/>
    </source>
</evidence>
<keyword evidence="3 6" id="KW-1133">Transmembrane helix</keyword>
<feature type="region of interest" description="Disordered" evidence="5">
    <location>
        <begin position="497"/>
        <end position="519"/>
    </location>
</feature>
<dbReference type="InterPro" id="IPR022764">
    <property type="entry name" value="Peptidase_S54_rhomboid_dom"/>
</dbReference>
<dbReference type="SUPFAM" id="SSF144091">
    <property type="entry name" value="Rhomboid-like"/>
    <property type="match status" value="1"/>
</dbReference>
<feature type="transmembrane region" description="Helical" evidence="6">
    <location>
        <begin position="113"/>
        <end position="135"/>
    </location>
</feature>
<evidence type="ECO:0000256" key="6">
    <source>
        <dbReference type="SAM" id="Phobius"/>
    </source>
</evidence>
<keyword evidence="9" id="KW-1185">Reference proteome</keyword>
<feature type="domain" description="Peptidase S54 rhomboid" evidence="7">
    <location>
        <begin position="294"/>
        <end position="373"/>
    </location>
</feature>
<feature type="compositionally biased region" description="Basic and acidic residues" evidence="5">
    <location>
        <begin position="500"/>
        <end position="509"/>
    </location>
</feature>
<keyword evidence="4 6" id="KW-0472">Membrane</keyword>
<dbReference type="Pfam" id="PF01694">
    <property type="entry name" value="Rhomboid"/>
    <property type="match status" value="1"/>
</dbReference>
<keyword evidence="2 6" id="KW-0812">Transmembrane</keyword>
<dbReference type="RefSeq" id="XP_064765718.1">
    <property type="nucleotide sequence ID" value="XM_064914361.1"/>
</dbReference>
<evidence type="ECO:0000313" key="9">
    <source>
        <dbReference type="Proteomes" id="UP001498771"/>
    </source>
</evidence>
<proteinExistence type="predicted"/>
<evidence type="ECO:0000256" key="3">
    <source>
        <dbReference type="ARBA" id="ARBA00022989"/>
    </source>
</evidence>
<reference evidence="8 9" key="1">
    <citation type="submission" date="2024-03" db="EMBL/GenBank/DDBJ databases">
        <title>Genome-scale model development and genomic sequencing of the oleaginous clade Lipomyces.</title>
        <authorList>
            <consortium name="Lawrence Berkeley National Laboratory"/>
            <person name="Czajka J.J."/>
            <person name="Han Y."/>
            <person name="Kim J."/>
            <person name="Mondo S.J."/>
            <person name="Hofstad B.A."/>
            <person name="Robles A."/>
            <person name="Haridas S."/>
            <person name="Riley R."/>
            <person name="LaButti K."/>
            <person name="Pangilinan J."/>
            <person name="Andreopoulos W."/>
            <person name="Lipzen A."/>
            <person name="Yan J."/>
            <person name="Wang M."/>
            <person name="Ng V."/>
            <person name="Grigoriev I.V."/>
            <person name="Spatafora J.W."/>
            <person name="Magnuson J.K."/>
            <person name="Baker S.E."/>
            <person name="Pomraning K.R."/>
        </authorList>
    </citation>
    <scope>NUCLEOTIDE SEQUENCE [LARGE SCALE GENOMIC DNA]</scope>
    <source>
        <strain evidence="8 9">Phaff 52-87</strain>
    </source>
</reference>
<accession>A0ABR1EYN0</accession>
<dbReference type="Gene3D" id="1.20.1540.10">
    <property type="entry name" value="Rhomboid-like"/>
    <property type="match status" value="1"/>
</dbReference>
<sequence length="623" mass="68691">MLLRRLFDAPLRGSSSVRCSGASLSGRFVDPARFAVRSARFGLQPSRFASSSNRPKLTSSTLPLQFRRGFTYFGKNDADDALMYLRSTPESAQLTFEANKEAATGPFFKRMGFVFRAVVPAFVLCVSAIACVIKFTDTSDFDKNLCSILIEPARIWTASTIKQTVDFFSLGETAAGNDTKAAAGSNVDIDATLFERTIFQTLYNWSAKIYNQTLVAADAALATASEDTVTISIVLGADYKATTAILGACTALMLLKRFSPLPVRRTLVNYVAYFRSDVLALGQKSRRLVYYPAMLTSAFFHRNVWHFLASVIPFTVIACQVEDMSTDWNVWVLSFAGILYATMQSLVFNTWLKIPAMAVCGLHGATCSLLGYMGGYYGVFTSFSEYAEKGIVDENEDRAAKVKNLVKEYGPSIKALQMHGLGFESENFIIGMHKEGLSPDLILFVGNKIPEPFKINRMEFTMQTLLENSLFVAATQSRKFETKQISEEQWNPIMFGAAHGESRPTKDEDASAPAPTPAVSEDMKRKLVPYVRPAPPSNSTMGLGYAIAFTSALIVSAFATLRNPAVLMGTVLFKLDGPAMLLTLSMGYTWGQIVRQRLENVPPVFFLLPEEFAERLRKGIPPA</sequence>
<dbReference type="Proteomes" id="UP001498771">
    <property type="component" value="Unassembled WGS sequence"/>
</dbReference>
<feature type="transmembrane region" description="Helical" evidence="6">
    <location>
        <begin position="328"/>
        <end position="348"/>
    </location>
</feature>
<evidence type="ECO:0000256" key="1">
    <source>
        <dbReference type="ARBA" id="ARBA00004141"/>
    </source>
</evidence>
<organism evidence="8 9">
    <name type="scientific">Myxozyma melibiosi</name>
    <dbReference type="NCBI Taxonomy" id="54550"/>
    <lineage>
        <taxon>Eukaryota</taxon>
        <taxon>Fungi</taxon>
        <taxon>Dikarya</taxon>
        <taxon>Ascomycota</taxon>
        <taxon>Saccharomycotina</taxon>
        <taxon>Lipomycetes</taxon>
        <taxon>Lipomycetales</taxon>
        <taxon>Lipomycetaceae</taxon>
        <taxon>Myxozyma</taxon>
    </lineage>
</organism>